<gene>
    <name evidence="4" type="ORF">HYALB_00002510</name>
</gene>
<dbReference type="Pfam" id="PF12937">
    <property type="entry name" value="F-box-like"/>
    <property type="match status" value="1"/>
</dbReference>
<protein>
    <recommendedName>
        <fullName evidence="3">F-box domain-containing protein</fullName>
    </recommendedName>
</protein>
<evidence type="ECO:0000259" key="3">
    <source>
        <dbReference type="PROSITE" id="PS50181"/>
    </source>
</evidence>
<evidence type="ECO:0000256" key="2">
    <source>
        <dbReference type="SAM" id="MobiDB-lite"/>
    </source>
</evidence>
<dbReference type="SUPFAM" id="SSF81383">
    <property type="entry name" value="F-box domain"/>
    <property type="match status" value="1"/>
</dbReference>
<dbReference type="InterPro" id="IPR045464">
    <property type="entry name" value="Hrt3/FBXO9_C"/>
</dbReference>
<feature type="compositionally biased region" description="Basic and acidic residues" evidence="2">
    <location>
        <begin position="74"/>
        <end position="94"/>
    </location>
</feature>
<feature type="region of interest" description="Disordered" evidence="2">
    <location>
        <begin position="131"/>
        <end position="168"/>
    </location>
</feature>
<proteinExistence type="predicted"/>
<feature type="region of interest" description="Disordered" evidence="2">
    <location>
        <begin position="1"/>
        <end position="94"/>
    </location>
</feature>
<accession>A0A9N9LTL9</accession>
<comment type="caution">
    <text evidence="4">The sequence shown here is derived from an EMBL/GenBank/DDBJ whole genome shotgun (WGS) entry which is preliminary data.</text>
</comment>
<evidence type="ECO:0000313" key="5">
    <source>
        <dbReference type="Proteomes" id="UP000701801"/>
    </source>
</evidence>
<dbReference type="InterPro" id="IPR001810">
    <property type="entry name" value="F-box_dom"/>
</dbReference>
<name>A0A9N9LTL9_9HELO</name>
<keyword evidence="1" id="KW-0833">Ubl conjugation pathway</keyword>
<dbReference type="Pfam" id="PF19270">
    <property type="entry name" value="FBO_C"/>
    <property type="match status" value="1"/>
</dbReference>
<feature type="compositionally biased region" description="Basic and acidic residues" evidence="2">
    <location>
        <begin position="7"/>
        <end position="20"/>
    </location>
</feature>
<dbReference type="InterPro" id="IPR036047">
    <property type="entry name" value="F-box-like_dom_sf"/>
</dbReference>
<dbReference type="EMBL" id="CAJVRM010000396">
    <property type="protein sequence ID" value="CAG8980513.1"/>
    <property type="molecule type" value="Genomic_DNA"/>
</dbReference>
<dbReference type="Gene3D" id="1.20.1280.50">
    <property type="match status" value="1"/>
</dbReference>
<sequence>MEDPNPELERFRQQWREEVSAKAQAGSKAPKAPTRGPLKFPPVSQSSAGKAPKPLNDDDDHETFQSIAALPGGRVEDDVHGGDGPLRKEPQSALEHYEAAVERENQGSLGDSLNLYRKAFRMDHAVDKKYKNKHFPPSSFPSKPTNPNPSNASATVPNPAHHSLHGPPQTLKELTARCAGVSIQPAPPLIEGMAAPPCPVSSLPREILVQVFEEVAVSDVASFVRLAQVCKHFAFMVLTEEQIWKRVCIGPESGFGGMHFEWQREVLGGPLDDEILELQDLAIVESETPKEASPIPLTKEETTELLYSAYASSWLQMYRLRPRICFNGCYISTVNYMRPGQGSATQVTWHSPIHIVTYYRYLRFFRDGTVISLLTTDEPADVVRYLTKELQEAHRGGGSSHLPSAVMQNALRGRWRLSNVTDNPEANMKDAEGDVYVETEGASKKYFYRMQLSLRSTGKAARNRKLTWQGFWSHNILTDDTAEFTLRNDKAFFFSRVKSYGAGA</sequence>
<dbReference type="AlphaFoldDB" id="A0A9N9LTL9"/>
<feature type="domain" description="F-box" evidence="3">
    <location>
        <begin position="197"/>
        <end position="247"/>
    </location>
</feature>
<reference evidence="4" key="1">
    <citation type="submission" date="2021-07" db="EMBL/GenBank/DDBJ databases">
        <authorList>
            <person name="Durling M."/>
        </authorList>
    </citation>
    <scope>NUCLEOTIDE SEQUENCE</scope>
</reference>
<dbReference type="GO" id="GO:0031146">
    <property type="term" value="P:SCF-dependent proteasomal ubiquitin-dependent protein catabolic process"/>
    <property type="evidence" value="ECO:0007669"/>
    <property type="project" value="TreeGrafter"/>
</dbReference>
<dbReference type="PANTHER" id="PTHR12874:SF9">
    <property type="entry name" value="F-BOX ONLY PROTEIN 48"/>
    <property type="match status" value="1"/>
</dbReference>
<dbReference type="OrthoDB" id="2117972at2759"/>
<dbReference type="PANTHER" id="PTHR12874">
    <property type="entry name" value="F-BOX ONLY PROTEIN 48-RELATED"/>
    <property type="match status" value="1"/>
</dbReference>
<dbReference type="GO" id="GO:0019005">
    <property type="term" value="C:SCF ubiquitin ligase complex"/>
    <property type="evidence" value="ECO:0007669"/>
    <property type="project" value="TreeGrafter"/>
</dbReference>
<evidence type="ECO:0000313" key="4">
    <source>
        <dbReference type="EMBL" id="CAG8980513.1"/>
    </source>
</evidence>
<dbReference type="GO" id="GO:0005737">
    <property type="term" value="C:cytoplasm"/>
    <property type="evidence" value="ECO:0007669"/>
    <property type="project" value="TreeGrafter"/>
</dbReference>
<dbReference type="Proteomes" id="UP000701801">
    <property type="component" value="Unassembled WGS sequence"/>
</dbReference>
<dbReference type="PROSITE" id="PS50181">
    <property type="entry name" value="FBOX"/>
    <property type="match status" value="1"/>
</dbReference>
<organism evidence="4 5">
    <name type="scientific">Hymenoscyphus albidus</name>
    <dbReference type="NCBI Taxonomy" id="595503"/>
    <lineage>
        <taxon>Eukaryota</taxon>
        <taxon>Fungi</taxon>
        <taxon>Dikarya</taxon>
        <taxon>Ascomycota</taxon>
        <taxon>Pezizomycotina</taxon>
        <taxon>Leotiomycetes</taxon>
        <taxon>Helotiales</taxon>
        <taxon>Helotiaceae</taxon>
        <taxon>Hymenoscyphus</taxon>
    </lineage>
</organism>
<evidence type="ECO:0000256" key="1">
    <source>
        <dbReference type="ARBA" id="ARBA00022786"/>
    </source>
</evidence>
<keyword evidence="5" id="KW-1185">Reference proteome</keyword>
<feature type="compositionally biased region" description="Low complexity" evidence="2">
    <location>
        <begin position="135"/>
        <end position="155"/>
    </location>
</feature>